<organism evidence="9 10">
    <name type="scientific">Pseudobutyrivibrio xylanivorans</name>
    <dbReference type="NCBI Taxonomy" id="185007"/>
    <lineage>
        <taxon>Bacteria</taxon>
        <taxon>Bacillati</taxon>
        <taxon>Bacillota</taxon>
        <taxon>Clostridia</taxon>
        <taxon>Lachnospirales</taxon>
        <taxon>Lachnospiraceae</taxon>
        <taxon>Pseudobutyrivibrio</taxon>
    </lineage>
</organism>
<evidence type="ECO:0000256" key="4">
    <source>
        <dbReference type="ARBA" id="ARBA00022692"/>
    </source>
</evidence>
<dbReference type="Proteomes" id="UP000327030">
    <property type="component" value="Chromosome 1"/>
</dbReference>
<keyword evidence="3" id="KW-1003">Cell membrane</keyword>
<keyword evidence="5 7" id="KW-1133">Transmembrane helix</keyword>
<evidence type="ECO:0000256" key="6">
    <source>
        <dbReference type="ARBA" id="ARBA00023136"/>
    </source>
</evidence>
<protein>
    <submittedName>
        <fullName evidence="9">MgtC/SapB family protein</fullName>
    </submittedName>
</protein>
<dbReference type="InterPro" id="IPR003416">
    <property type="entry name" value="MgtC/SapB/SrpB/YhiD_fam"/>
</dbReference>
<comment type="similarity">
    <text evidence="2">Belongs to the MgtC/SapB family.</text>
</comment>
<dbReference type="PANTHER" id="PTHR33778:SF1">
    <property type="entry name" value="MAGNESIUM TRANSPORTER YHID-RELATED"/>
    <property type="match status" value="1"/>
</dbReference>
<evidence type="ECO:0000256" key="5">
    <source>
        <dbReference type="ARBA" id="ARBA00022989"/>
    </source>
</evidence>
<sequence length="236" mass="25737">MRDILLSSSFIDYLQGMSDMAVVMRLLIATVCGSLIGWERVVRRHSAGIRTFSLVSLGSAVATVLNLYLANLQGFNADVSRIPAGVVSGIGFLGAGTIIVTGRNQIKGLTTAASLWVASCMGMAFGAGYLTVGFACFILVMLANLVLMRATQQIEEYSRYVSIYIEVEENNGIKKLRKKFSEMGYQISSMNKTKDKTLSGTDTAVMVELDFGSAHSHQKLMDELNNLDFVSYVEEV</sequence>
<evidence type="ECO:0000313" key="9">
    <source>
        <dbReference type="EMBL" id="QFJ53554.1"/>
    </source>
</evidence>
<dbReference type="PRINTS" id="PR01837">
    <property type="entry name" value="MGTCSAPBPROT"/>
</dbReference>
<feature type="transmembrane region" description="Helical" evidence="7">
    <location>
        <begin position="51"/>
        <end position="70"/>
    </location>
</feature>
<evidence type="ECO:0000256" key="3">
    <source>
        <dbReference type="ARBA" id="ARBA00022475"/>
    </source>
</evidence>
<dbReference type="PANTHER" id="PTHR33778">
    <property type="entry name" value="PROTEIN MGTC"/>
    <property type="match status" value="1"/>
</dbReference>
<comment type="subcellular location">
    <subcellularLocation>
        <location evidence="1">Cell membrane</location>
        <topology evidence="1">Multi-pass membrane protein</topology>
    </subcellularLocation>
</comment>
<keyword evidence="4 7" id="KW-0812">Transmembrane</keyword>
<dbReference type="GO" id="GO:0005886">
    <property type="term" value="C:plasma membrane"/>
    <property type="evidence" value="ECO:0007669"/>
    <property type="project" value="UniProtKB-SubCell"/>
</dbReference>
<evidence type="ECO:0000313" key="10">
    <source>
        <dbReference type="Proteomes" id="UP000327030"/>
    </source>
</evidence>
<feature type="domain" description="MgtC/SapB/SrpB/YhiD N-terminal" evidence="8">
    <location>
        <begin position="26"/>
        <end position="149"/>
    </location>
</feature>
<dbReference type="AlphaFoldDB" id="A0A5P6VQW2"/>
<proteinExistence type="inferred from homology"/>
<dbReference type="EMBL" id="CP043028">
    <property type="protein sequence ID" value="QFJ53554.1"/>
    <property type="molecule type" value="Genomic_DNA"/>
</dbReference>
<evidence type="ECO:0000256" key="7">
    <source>
        <dbReference type="SAM" id="Phobius"/>
    </source>
</evidence>
<dbReference type="OrthoDB" id="9811198at2"/>
<dbReference type="InterPro" id="IPR049177">
    <property type="entry name" value="MgtC_SapB_SrpB_YhiD_N"/>
</dbReference>
<evidence type="ECO:0000256" key="1">
    <source>
        <dbReference type="ARBA" id="ARBA00004651"/>
    </source>
</evidence>
<evidence type="ECO:0000259" key="8">
    <source>
        <dbReference type="Pfam" id="PF02308"/>
    </source>
</evidence>
<gene>
    <name evidence="9" type="ORF">FXF36_01055</name>
</gene>
<dbReference type="Pfam" id="PF02308">
    <property type="entry name" value="MgtC"/>
    <property type="match status" value="1"/>
</dbReference>
<reference evidence="10" key="1">
    <citation type="submission" date="2019-08" db="EMBL/GenBank/DDBJ databases">
        <title>Complete Genome Sequence of the Polysaccharide-Degrading Rumen Bacterium Pseudobutyrivibrio xylanivorans MA3014.</title>
        <authorList>
            <person name="Palevich N."/>
            <person name="Maclean P.H."/>
            <person name="Kelly W.J."/>
            <person name="Leahy S.C."/>
            <person name="Rakonjac J."/>
            <person name="Attwood G.T."/>
        </authorList>
    </citation>
    <scope>NUCLEOTIDE SEQUENCE [LARGE SCALE GENOMIC DNA]</scope>
    <source>
        <strain evidence="10">MA3014</strain>
    </source>
</reference>
<dbReference type="KEGG" id="pxv:FXF36_01055"/>
<feature type="transmembrane region" description="Helical" evidence="7">
    <location>
        <begin position="20"/>
        <end position="39"/>
    </location>
</feature>
<evidence type="ECO:0000256" key="2">
    <source>
        <dbReference type="ARBA" id="ARBA00009298"/>
    </source>
</evidence>
<feature type="transmembrane region" description="Helical" evidence="7">
    <location>
        <begin position="132"/>
        <end position="150"/>
    </location>
</feature>
<accession>A0A5P6VQW2</accession>
<name>A0A5P6VQW2_PSEXY</name>
<keyword evidence="6 7" id="KW-0472">Membrane</keyword>
<feature type="transmembrane region" description="Helical" evidence="7">
    <location>
        <begin position="82"/>
        <end position="101"/>
    </location>
</feature>